<dbReference type="EMBL" id="JAYMYY010000001">
    <property type="protein sequence ID" value="MEO3988827.1"/>
    <property type="molecule type" value="Genomic_DNA"/>
</dbReference>
<keyword evidence="1" id="KW-0812">Transmembrane</keyword>
<organism evidence="2 3">
    <name type="scientific">Pseudocitrobacter cyperus</name>
    <dbReference type="NCBI Taxonomy" id="3112843"/>
    <lineage>
        <taxon>Bacteria</taxon>
        <taxon>Pseudomonadati</taxon>
        <taxon>Pseudomonadota</taxon>
        <taxon>Gammaproteobacteria</taxon>
        <taxon>Enterobacterales</taxon>
        <taxon>Enterobacteriaceae</taxon>
        <taxon>Pseudocitrobacter</taxon>
    </lineage>
</organism>
<evidence type="ECO:0000256" key="1">
    <source>
        <dbReference type="SAM" id="Phobius"/>
    </source>
</evidence>
<feature type="transmembrane region" description="Helical" evidence="1">
    <location>
        <begin position="7"/>
        <end position="26"/>
    </location>
</feature>
<gene>
    <name evidence="2" type="ORF">VSR74_03175</name>
</gene>
<dbReference type="InterPro" id="IPR021488">
    <property type="entry name" value="DUF3142"/>
</dbReference>
<comment type="caution">
    <text evidence="2">The sequence shown here is derived from an EMBL/GenBank/DDBJ whole genome shotgun (WGS) entry which is preliminary data.</text>
</comment>
<keyword evidence="1" id="KW-1133">Transmembrane helix</keyword>
<name>A0ABV0HFD8_9ENTR</name>
<dbReference type="Pfam" id="PF11340">
    <property type="entry name" value="DUF3142"/>
    <property type="match status" value="1"/>
</dbReference>
<sequence>MSLRQWIAASIVLLLFVLGYGLYFLICAKPPTPLAQQVYIWQRIWTPHHQHALQQSHSLFSALRVLGLQIHPQEGIRHIAINNALLKQDGRPVWLVIRLDGQLAHLNPSLIIQQVQCTAHAWANAGIPLAGVEIDYDAPTAKLADYQQLVSALRKSLPQTLTLSITALPTWLESPLLPTLLHTADTSVLQVHNVQSPANGLFDPHLAQRWVTEYASKTRHPFFVALPAYGSALTPDNRVESEATLSYADQEMQELSVAPQTVADLMRQLEQQPPEGLQGFVWFRLPLAGDRLSWSMATLKAVIHHQPLVPRWSVIVTPTADPMLFDLAINNSGQIDAPLPEQVALQNVDCEFADGANHYRSELANNALHFTRINLQQLRAGESSPLGWARCAKALQGKFDVAP</sequence>
<accession>A0ABV0HFD8</accession>
<evidence type="ECO:0000313" key="2">
    <source>
        <dbReference type="EMBL" id="MEO3988827.1"/>
    </source>
</evidence>
<reference evidence="2 3" key="1">
    <citation type="submission" date="2024-01" db="EMBL/GenBank/DDBJ databases">
        <title>Pseudocitrobacter sp. Endophytic strain Cyp-38L.</title>
        <authorList>
            <person name="Amer M.A."/>
            <person name="Hamed S.M."/>
        </authorList>
    </citation>
    <scope>NUCLEOTIDE SEQUENCE [LARGE SCALE GENOMIC DNA]</scope>
    <source>
        <strain evidence="2 3">Cyp38S</strain>
    </source>
</reference>
<protein>
    <submittedName>
        <fullName evidence="2">DUF3142 domain-containing protein</fullName>
    </submittedName>
</protein>
<proteinExistence type="predicted"/>
<evidence type="ECO:0000313" key="3">
    <source>
        <dbReference type="Proteomes" id="UP001444146"/>
    </source>
</evidence>
<keyword evidence="3" id="KW-1185">Reference proteome</keyword>
<keyword evidence="1" id="KW-0472">Membrane</keyword>
<dbReference type="RefSeq" id="WP_347793357.1">
    <property type="nucleotide sequence ID" value="NZ_JAYMYY010000001.1"/>
</dbReference>
<dbReference type="Proteomes" id="UP001444146">
    <property type="component" value="Unassembled WGS sequence"/>
</dbReference>